<dbReference type="CDD" id="cd02440">
    <property type="entry name" value="AdoMet_MTases"/>
    <property type="match status" value="1"/>
</dbReference>
<evidence type="ECO:0000313" key="2">
    <source>
        <dbReference type="EMBL" id="GFG57841.1"/>
    </source>
</evidence>
<evidence type="ECO:0000313" key="3">
    <source>
        <dbReference type="Proteomes" id="UP000465241"/>
    </source>
</evidence>
<dbReference type="Gene3D" id="3.40.50.150">
    <property type="entry name" value="Vaccinia Virus protein VP39"/>
    <property type="match status" value="1"/>
</dbReference>
<sequence>MANQHQSSRPEREAMSRRLMRRSAVSGEIQLPAVPSMIDDYVALCGNVFSDVGRAFNDAELDHLRQMLQRQLDDAYRKSPRSTITVSYRAGIASLLTYEITVEWWSLEKTYENWIATRTPPLFGTEPDARVWALATAAADPAAFPVLDVGAGTGRNTMALARRGHPVDAVELTAKFAEHIADEAEREQLPVRVIIGDVLTSAQGLRNDYKMIVLSEVVSDFRSTEQLRALFELAAAHLAPGGQLVFNTFVAKPGRELDDAARELGQQCYSTLFTADEIASAASGLRLLLVSDESVYDYEKAHLPPNTWPPTSWYAQWVCGQDVFDLPREQCPVEMRWLVYGKIGTPQP</sequence>
<name>A0A7I9WJD0_9MYCO</name>
<organism evidence="2 3">
    <name type="scientific">Mycolicibacterium murale</name>
    <dbReference type="NCBI Taxonomy" id="182220"/>
    <lineage>
        <taxon>Bacteria</taxon>
        <taxon>Bacillati</taxon>
        <taxon>Actinomycetota</taxon>
        <taxon>Actinomycetes</taxon>
        <taxon>Mycobacteriales</taxon>
        <taxon>Mycobacteriaceae</taxon>
        <taxon>Mycolicibacterium</taxon>
    </lineage>
</organism>
<keyword evidence="3" id="KW-1185">Reference proteome</keyword>
<dbReference type="EMBL" id="BLKT01000003">
    <property type="protein sequence ID" value="GFG57841.1"/>
    <property type="molecule type" value="Genomic_DNA"/>
</dbReference>
<reference evidence="2 3" key="1">
    <citation type="journal article" date="2019" name="Emerg. Microbes Infect.">
        <title>Comprehensive subspecies identification of 175 nontuberculous mycobacteria species based on 7547 genomic profiles.</title>
        <authorList>
            <person name="Matsumoto Y."/>
            <person name="Kinjo T."/>
            <person name="Motooka D."/>
            <person name="Nabeya D."/>
            <person name="Jung N."/>
            <person name="Uechi K."/>
            <person name="Horii T."/>
            <person name="Iida T."/>
            <person name="Fujita J."/>
            <person name="Nakamura S."/>
        </authorList>
    </citation>
    <scope>NUCLEOTIDE SEQUENCE [LARGE SCALE GENOMIC DNA]</scope>
    <source>
        <strain evidence="2 3">JCM 13392</strain>
    </source>
</reference>
<dbReference type="SUPFAM" id="SSF53335">
    <property type="entry name" value="S-adenosyl-L-methionine-dependent methyltransferases"/>
    <property type="match status" value="1"/>
</dbReference>
<protein>
    <recommendedName>
        <fullName evidence="1">Methyltransferase domain-containing protein</fullName>
    </recommendedName>
</protein>
<accession>A0A7I9WJD0</accession>
<dbReference type="InterPro" id="IPR041698">
    <property type="entry name" value="Methyltransf_25"/>
</dbReference>
<feature type="domain" description="Methyltransferase" evidence="1">
    <location>
        <begin position="146"/>
        <end position="242"/>
    </location>
</feature>
<dbReference type="InterPro" id="IPR029063">
    <property type="entry name" value="SAM-dependent_MTases_sf"/>
</dbReference>
<gene>
    <name evidence="2" type="ORF">MMUR_19770</name>
</gene>
<dbReference type="Pfam" id="PF13649">
    <property type="entry name" value="Methyltransf_25"/>
    <property type="match status" value="1"/>
</dbReference>
<comment type="caution">
    <text evidence="2">The sequence shown here is derived from an EMBL/GenBank/DDBJ whole genome shotgun (WGS) entry which is preliminary data.</text>
</comment>
<dbReference type="Proteomes" id="UP000465241">
    <property type="component" value="Unassembled WGS sequence"/>
</dbReference>
<evidence type="ECO:0000259" key="1">
    <source>
        <dbReference type="Pfam" id="PF13649"/>
    </source>
</evidence>
<dbReference type="AlphaFoldDB" id="A0A7I9WJD0"/>
<dbReference type="RefSeq" id="WP_193488892.1">
    <property type="nucleotide sequence ID" value="NZ_BAAAMC010000036.1"/>
</dbReference>
<proteinExistence type="predicted"/>